<protein>
    <submittedName>
        <fullName evidence="1">Uncharacterized protein</fullName>
    </submittedName>
</protein>
<evidence type="ECO:0000313" key="1">
    <source>
        <dbReference type="EMBL" id="KAJ0183025.1"/>
    </source>
</evidence>
<accession>A0ACC1DGT5</accession>
<sequence length="696" mass="77342">MFLPCKRVLICVILFLFIVKTCTSELPSPPQLVLYIPGDPEYTDVLARREHDDLTLTCKLRGEVAPTRYVWNYIPADENAVPSPYTVKTESGSSSLVKLNLSLSDSGQYFCTVPPFSASKNIVVQSKGPMQCARGAFWCGKRCVLATYVCDGFVDCEHGEDEHIHLCNMQNICQRSDKLNCSSGRCISESACCLPHTTGYLCRQPACCDEYPRYSRQEGFVEFEYPPLFDDRHAPDDYGFIQSTIYTVTACALIFMIAVVLLVSAICKMHMKRAALRSYAHAERATRHHYNVQYAQCNSECPPTIPRPPPERPTGMGLARLSAIFSSRYRQVPTHPPDVEMTLRSTSLNNSPTRQIQNYRSPTYCDINTEYLLNSPDSVDCARNLNIPERPRRNTLERVIDHIDRQRLTLQVGRFQLTLPNLPNITGFRRNSDRPDTPNVTEVDLQDLDFVRLGSNDTYTLNGRTIRLLGANFENYPIVGGSRPPPYTEAMRYKLYGPPPEYLSREGLNSESQVDQEARSNIEMPPCYDEVNGNQVSSNNNSDLNTSSNVVGANLNSNNIVTISNNVVDNNSDLNVCVNDLTAISNDTNNGISVDNGISNNTSNVTDNNSDTNTISNAASKGSYENNNIHSSSSFKVTVTSHNSNDQNSLPNISDINNGSLSNNNIAQNSTTNSNFESLNSVIDNLPAIDSDVNAN</sequence>
<dbReference type="EMBL" id="CM034388">
    <property type="protein sequence ID" value="KAJ0183025.1"/>
    <property type="molecule type" value="Genomic_DNA"/>
</dbReference>
<reference evidence="1 2" key="1">
    <citation type="journal article" date="2021" name="Front. Genet.">
        <title>Chromosome-Level Genome Assembly Reveals Significant Gene Expansion in the Toll and IMD Signaling Pathways of Dendrolimus kikuchii.</title>
        <authorList>
            <person name="Zhou J."/>
            <person name="Wu P."/>
            <person name="Xiong Z."/>
            <person name="Liu N."/>
            <person name="Zhao N."/>
            <person name="Ji M."/>
            <person name="Qiu Y."/>
            <person name="Yang B."/>
        </authorList>
    </citation>
    <scope>NUCLEOTIDE SEQUENCE [LARGE SCALE GENOMIC DNA]</scope>
    <source>
        <strain evidence="1">Ann1</strain>
    </source>
</reference>
<organism evidence="1 2">
    <name type="scientific">Dendrolimus kikuchii</name>
    <dbReference type="NCBI Taxonomy" id="765133"/>
    <lineage>
        <taxon>Eukaryota</taxon>
        <taxon>Metazoa</taxon>
        <taxon>Ecdysozoa</taxon>
        <taxon>Arthropoda</taxon>
        <taxon>Hexapoda</taxon>
        <taxon>Insecta</taxon>
        <taxon>Pterygota</taxon>
        <taxon>Neoptera</taxon>
        <taxon>Endopterygota</taxon>
        <taxon>Lepidoptera</taxon>
        <taxon>Glossata</taxon>
        <taxon>Ditrysia</taxon>
        <taxon>Bombycoidea</taxon>
        <taxon>Lasiocampidae</taxon>
        <taxon>Dendrolimus</taxon>
    </lineage>
</organism>
<keyword evidence="2" id="KW-1185">Reference proteome</keyword>
<proteinExistence type="predicted"/>
<gene>
    <name evidence="1" type="ORF">K1T71_001001</name>
</gene>
<comment type="caution">
    <text evidence="1">The sequence shown here is derived from an EMBL/GenBank/DDBJ whole genome shotgun (WGS) entry which is preliminary data.</text>
</comment>
<name>A0ACC1DGT5_9NEOP</name>
<dbReference type="Proteomes" id="UP000824533">
    <property type="component" value="Linkage Group LG02"/>
</dbReference>
<evidence type="ECO:0000313" key="2">
    <source>
        <dbReference type="Proteomes" id="UP000824533"/>
    </source>
</evidence>